<dbReference type="InterPro" id="IPR011050">
    <property type="entry name" value="Pectin_lyase_fold/virulence"/>
</dbReference>
<dbReference type="AlphaFoldDB" id="A0A178IN73"/>
<reference evidence="5 6" key="1">
    <citation type="submission" date="2016-01" db="EMBL/GenBank/DDBJ databases">
        <title>High potential of lignocellulose degradation of a new Verrucomicrobia species.</title>
        <authorList>
            <person name="Wang Y."/>
            <person name="Shi Y."/>
            <person name="Qiu Z."/>
            <person name="Liu S."/>
            <person name="Yang H."/>
        </authorList>
    </citation>
    <scope>NUCLEOTIDE SEQUENCE [LARGE SCALE GENOMIC DNA]</scope>
    <source>
        <strain evidence="5 6">TSB47</strain>
    </source>
</reference>
<dbReference type="InterPro" id="IPR006626">
    <property type="entry name" value="PbH1"/>
</dbReference>
<accession>A0A178IN73</accession>
<keyword evidence="6" id="KW-1185">Reference proteome</keyword>
<dbReference type="Pfam" id="PF00295">
    <property type="entry name" value="Glyco_hydro_28"/>
    <property type="match status" value="1"/>
</dbReference>
<dbReference type="InterPro" id="IPR000743">
    <property type="entry name" value="Glyco_hydro_28"/>
</dbReference>
<organism evidence="5 6">
    <name type="scientific">Termitidicoccus mucosus</name>
    <dbReference type="NCBI Taxonomy" id="1184151"/>
    <lineage>
        <taxon>Bacteria</taxon>
        <taxon>Pseudomonadati</taxon>
        <taxon>Verrucomicrobiota</taxon>
        <taxon>Opitutia</taxon>
        <taxon>Opitutales</taxon>
        <taxon>Opitutaceae</taxon>
        <taxon>Termitidicoccus</taxon>
    </lineage>
</organism>
<evidence type="ECO:0000313" key="6">
    <source>
        <dbReference type="Proteomes" id="UP000078486"/>
    </source>
</evidence>
<comment type="similarity">
    <text evidence="1 4">Belongs to the glycosyl hydrolase 28 family.</text>
</comment>
<name>A0A178IN73_9BACT</name>
<dbReference type="STRING" id="1184151.AW736_03770"/>
<dbReference type="PANTHER" id="PTHR31339">
    <property type="entry name" value="PECTIN LYASE-RELATED"/>
    <property type="match status" value="1"/>
</dbReference>
<dbReference type="GO" id="GO:0005975">
    <property type="term" value="P:carbohydrate metabolic process"/>
    <property type="evidence" value="ECO:0007669"/>
    <property type="project" value="InterPro"/>
</dbReference>
<dbReference type="GO" id="GO:0004650">
    <property type="term" value="F:polygalacturonase activity"/>
    <property type="evidence" value="ECO:0007669"/>
    <property type="project" value="InterPro"/>
</dbReference>
<sequence length="463" mass="51108">MPATLFAPLPPAAGDAKTSAAPTATAGDPWTTVMPAILARIKAPVFPDHEYPITRYGAPTDGKGDASDAIRAAIDACHRDGGGRVLVPAGTFLTGPIHLKSNVNLHLDEGATLLFHTDPQRYMPVVFTRWEGVELMNFSPLIYAYEQENIAITGKGTLDGQAGYDNWWGWVKLDENTKPKIPLARASRNKLMAEADRPIAGMDVSKRVYGLGEYIRPPFIQPYRCKNILIEDVTILRSPFWEINPVLSQNITVRGVTIRSHGANNDGCDPESSRDILIENCSFDTGDDCIAIKSGRNNDGRRVAVPSENIIIRNCDFKDGHGGVTIGSEISGDCRNVFAENCRMDSPNLDQALRFKTNAVRGGVIENIFFRNIQVGRVGKAVVHVDFKYEEGDKGDYMPVLRNVLIEKVTSKSSPHAIYLRGFAQAPIRDITIRDCTFEGVEKDDFLEHVENITKTNVRVVRK</sequence>
<dbReference type="InterPro" id="IPR012334">
    <property type="entry name" value="Pectin_lyas_fold"/>
</dbReference>
<evidence type="ECO:0000256" key="4">
    <source>
        <dbReference type="RuleBase" id="RU361169"/>
    </source>
</evidence>
<keyword evidence="3 4" id="KW-0326">Glycosidase</keyword>
<proteinExistence type="inferred from homology"/>
<dbReference type="PANTHER" id="PTHR31339:SF9">
    <property type="entry name" value="PLASMIN AND FIBRONECTIN-BINDING PROTEIN A"/>
    <property type="match status" value="1"/>
</dbReference>
<keyword evidence="2 4" id="KW-0378">Hydrolase</keyword>
<evidence type="ECO:0000313" key="5">
    <source>
        <dbReference type="EMBL" id="OAM91353.1"/>
    </source>
</evidence>
<dbReference type="EMBL" id="LRRQ01000030">
    <property type="protein sequence ID" value="OAM91353.1"/>
    <property type="molecule type" value="Genomic_DNA"/>
</dbReference>
<dbReference type="Gene3D" id="2.160.20.10">
    <property type="entry name" value="Single-stranded right-handed beta-helix, Pectin lyase-like"/>
    <property type="match status" value="1"/>
</dbReference>
<dbReference type="SMART" id="SM00710">
    <property type="entry name" value="PbH1"/>
    <property type="match status" value="5"/>
</dbReference>
<dbReference type="InterPro" id="IPR051801">
    <property type="entry name" value="GH28_Enzymes"/>
</dbReference>
<dbReference type="PROSITE" id="PS00502">
    <property type="entry name" value="POLYGALACTURONASE"/>
    <property type="match status" value="1"/>
</dbReference>
<protein>
    <submittedName>
        <fullName evidence="5">Glycoside hydrolase</fullName>
    </submittedName>
</protein>
<evidence type="ECO:0000256" key="1">
    <source>
        <dbReference type="ARBA" id="ARBA00008834"/>
    </source>
</evidence>
<evidence type="ECO:0000256" key="3">
    <source>
        <dbReference type="ARBA" id="ARBA00023295"/>
    </source>
</evidence>
<gene>
    <name evidence="5" type="ORF">AW736_03770</name>
</gene>
<dbReference type="SUPFAM" id="SSF51126">
    <property type="entry name" value="Pectin lyase-like"/>
    <property type="match status" value="1"/>
</dbReference>
<evidence type="ECO:0000256" key="2">
    <source>
        <dbReference type="ARBA" id="ARBA00022801"/>
    </source>
</evidence>
<comment type="caution">
    <text evidence="5">The sequence shown here is derived from an EMBL/GenBank/DDBJ whole genome shotgun (WGS) entry which is preliminary data.</text>
</comment>
<dbReference type="Proteomes" id="UP000078486">
    <property type="component" value="Unassembled WGS sequence"/>
</dbReference>